<dbReference type="InterPro" id="IPR003593">
    <property type="entry name" value="AAA+_ATPase"/>
</dbReference>
<organism evidence="6 7">
    <name type="scientific">Jiangella aurantiaca</name>
    <dbReference type="NCBI Taxonomy" id="2530373"/>
    <lineage>
        <taxon>Bacteria</taxon>
        <taxon>Bacillati</taxon>
        <taxon>Actinomycetota</taxon>
        <taxon>Actinomycetes</taxon>
        <taxon>Jiangellales</taxon>
        <taxon>Jiangellaceae</taxon>
        <taxon>Jiangella</taxon>
    </lineage>
</organism>
<protein>
    <submittedName>
        <fullName evidence="6">ABC transporter ATP-binding protein</fullName>
    </submittedName>
</protein>
<evidence type="ECO:0000256" key="3">
    <source>
        <dbReference type="ARBA" id="ARBA00022840"/>
    </source>
</evidence>
<dbReference type="Proteomes" id="UP000295217">
    <property type="component" value="Unassembled WGS sequence"/>
</dbReference>
<evidence type="ECO:0000256" key="2">
    <source>
        <dbReference type="ARBA" id="ARBA00022741"/>
    </source>
</evidence>
<feature type="domain" description="ABC transporter" evidence="5">
    <location>
        <begin position="70"/>
        <end position="301"/>
    </location>
</feature>
<dbReference type="CDD" id="cd03255">
    <property type="entry name" value="ABC_MJ0796_LolCDE_FtsE"/>
    <property type="match status" value="1"/>
</dbReference>
<dbReference type="PROSITE" id="PS00211">
    <property type="entry name" value="ABC_TRANSPORTER_1"/>
    <property type="match status" value="1"/>
</dbReference>
<dbReference type="AlphaFoldDB" id="A0A4R5A4L6"/>
<dbReference type="PROSITE" id="PS50893">
    <property type="entry name" value="ABC_TRANSPORTER_2"/>
    <property type="match status" value="1"/>
</dbReference>
<dbReference type="GO" id="GO:0005886">
    <property type="term" value="C:plasma membrane"/>
    <property type="evidence" value="ECO:0007669"/>
    <property type="project" value="TreeGrafter"/>
</dbReference>
<dbReference type="EMBL" id="SMLB01000049">
    <property type="protein sequence ID" value="TDD65609.1"/>
    <property type="molecule type" value="Genomic_DNA"/>
</dbReference>
<evidence type="ECO:0000313" key="7">
    <source>
        <dbReference type="Proteomes" id="UP000295217"/>
    </source>
</evidence>
<keyword evidence="7" id="KW-1185">Reference proteome</keyword>
<dbReference type="InterPro" id="IPR027417">
    <property type="entry name" value="P-loop_NTPase"/>
</dbReference>
<feature type="region of interest" description="Disordered" evidence="4">
    <location>
        <begin position="25"/>
        <end position="56"/>
    </location>
</feature>
<evidence type="ECO:0000256" key="4">
    <source>
        <dbReference type="SAM" id="MobiDB-lite"/>
    </source>
</evidence>
<dbReference type="GO" id="GO:0022857">
    <property type="term" value="F:transmembrane transporter activity"/>
    <property type="evidence" value="ECO:0007669"/>
    <property type="project" value="UniProtKB-ARBA"/>
</dbReference>
<comment type="caution">
    <text evidence="6">The sequence shown here is derived from an EMBL/GenBank/DDBJ whole genome shotgun (WGS) entry which is preliminary data.</text>
</comment>
<dbReference type="SMART" id="SM00382">
    <property type="entry name" value="AAA"/>
    <property type="match status" value="1"/>
</dbReference>
<dbReference type="GO" id="GO:0016887">
    <property type="term" value="F:ATP hydrolysis activity"/>
    <property type="evidence" value="ECO:0007669"/>
    <property type="project" value="InterPro"/>
</dbReference>
<gene>
    <name evidence="6" type="ORF">E1262_24530</name>
</gene>
<name>A0A4R5A4L6_9ACTN</name>
<dbReference type="InterPro" id="IPR017871">
    <property type="entry name" value="ABC_transporter-like_CS"/>
</dbReference>
<dbReference type="FunFam" id="3.40.50.300:FF:000032">
    <property type="entry name" value="Export ABC transporter ATP-binding protein"/>
    <property type="match status" value="1"/>
</dbReference>
<evidence type="ECO:0000256" key="1">
    <source>
        <dbReference type="ARBA" id="ARBA00022448"/>
    </source>
</evidence>
<evidence type="ECO:0000313" key="6">
    <source>
        <dbReference type="EMBL" id="TDD65609.1"/>
    </source>
</evidence>
<reference evidence="6 7" key="1">
    <citation type="submission" date="2019-02" db="EMBL/GenBank/DDBJ databases">
        <title>Draft genome sequences of novel Actinobacteria.</title>
        <authorList>
            <person name="Sahin N."/>
            <person name="Ay H."/>
            <person name="Saygin H."/>
        </authorList>
    </citation>
    <scope>NUCLEOTIDE SEQUENCE [LARGE SCALE GENOMIC DNA]</scope>
    <source>
        <strain evidence="6 7">8K307</strain>
    </source>
</reference>
<evidence type="ECO:0000259" key="5">
    <source>
        <dbReference type="PROSITE" id="PS50893"/>
    </source>
</evidence>
<keyword evidence="3 6" id="KW-0067">ATP-binding</keyword>
<keyword evidence="1" id="KW-0813">Transport</keyword>
<dbReference type="GO" id="GO:0098796">
    <property type="term" value="C:membrane protein complex"/>
    <property type="evidence" value="ECO:0007669"/>
    <property type="project" value="UniProtKB-ARBA"/>
</dbReference>
<dbReference type="Pfam" id="PF00005">
    <property type="entry name" value="ABC_tran"/>
    <property type="match status" value="1"/>
</dbReference>
<dbReference type="InterPro" id="IPR003439">
    <property type="entry name" value="ABC_transporter-like_ATP-bd"/>
</dbReference>
<dbReference type="SUPFAM" id="SSF52540">
    <property type="entry name" value="P-loop containing nucleoside triphosphate hydrolases"/>
    <property type="match status" value="1"/>
</dbReference>
<dbReference type="GO" id="GO:0005524">
    <property type="term" value="F:ATP binding"/>
    <property type="evidence" value="ECO:0007669"/>
    <property type="project" value="UniProtKB-KW"/>
</dbReference>
<dbReference type="PANTHER" id="PTHR24220">
    <property type="entry name" value="IMPORT ATP-BINDING PROTEIN"/>
    <property type="match status" value="1"/>
</dbReference>
<dbReference type="InterPro" id="IPR015854">
    <property type="entry name" value="ABC_transpr_LolD-like"/>
</dbReference>
<accession>A0A4R5A4L6</accession>
<proteinExistence type="predicted"/>
<dbReference type="OrthoDB" id="3266715at2"/>
<dbReference type="InterPro" id="IPR017911">
    <property type="entry name" value="MacB-like_ATP-bd"/>
</dbReference>
<dbReference type="Gene3D" id="3.40.50.300">
    <property type="entry name" value="P-loop containing nucleotide triphosphate hydrolases"/>
    <property type="match status" value="1"/>
</dbReference>
<keyword evidence="2" id="KW-0547">Nucleotide-binding</keyword>
<sequence>MQVRLDLRQRLDGADRHEATIPRAGVRPWSYAGSTRRSDDSRRRSRDAGTVSLQTSDVPGARSAVLAPAVRAVGLTKLHGTGDTAVRALDAVDVGFAAGRFTAIMGPSGSGKSTLVHCLAGLDTATSGRVLLGDTDLTALNDTELTLLRRDRLGFVFQAFNLLPTLDAEANVLLPLKLAGRRVDRRWFAEVVDVLGIGDRLRHRPSELSGGQQQRVAVARALINRPEVIFADEPTGNLDSRSGGEVLAILRTSVRELGRTVVMVTHDPVAASSADRVVMLADGHVAGEIADPTPDAVIDGLRRLGG</sequence>
<dbReference type="PANTHER" id="PTHR24220:SF685">
    <property type="entry name" value="ABC TRANSPORTER RELATED"/>
    <property type="match status" value="1"/>
</dbReference>